<dbReference type="RefSeq" id="WP_045175842.1">
    <property type="nucleotide sequence ID" value="NZ_CP139957.1"/>
</dbReference>
<dbReference type="SUPFAM" id="SSF52172">
    <property type="entry name" value="CheY-like"/>
    <property type="match status" value="1"/>
</dbReference>
<proteinExistence type="predicted"/>
<dbReference type="InterPro" id="IPR011006">
    <property type="entry name" value="CheY-like_superfamily"/>
</dbReference>
<dbReference type="CDD" id="cd06170">
    <property type="entry name" value="LuxR_C_like"/>
    <property type="match status" value="1"/>
</dbReference>
<accession>A0ABZ0U4D9</accession>
<dbReference type="EMBL" id="CP139957">
    <property type="protein sequence ID" value="WPX08585.1"/>
    <property type="molecule type" value="Genomic_DNA"/>
</dbReference>
<sequence length="211" mass="23896">MAKVLIVDDDVLILDGLKVILELEGFDVVGVARNAKQAYEICASEKPDVVLMDIRMPVEDGISGTKNIKSEFPEIKVIILTTFKDDEFIRGAISYGADGYVLKSSSADHLIESIRAVLQDKFVLDKEIAQTLPRFLNKEDVKTDFEKYNLTEREKEIIKLVAEGFSNKEIAKKLFLTEGTVRNYISVLLEKLHLTNRTQLAVLYYKSKSFE</sequence>
<dbReference type="SUPFAM" id="SSF46894">
    <property type="entry name" value="C-terminal effector domain of the bipartite response regulators"/>
    <property type="match status" value="1"/>
</dbReference>
<dbReference type="Pfam" id="PF00196">
    <property type="entry name" value="GerE"/>
    <property type="match status" value="1"/>
</dbReference>
<dbReference type="InterPro" id="IPR039420">
    <property type="entry name" value="WalR-like"/>
</dbReference>
<dbReference type="Pfam" id="PF00072">
    <property type="entry name" value="Response_reg"/>
    <property type="match status" value="1"/>
</dbReference>
<dbReference type="PRINTS" id="PR00038">
    <property type="entry name" value="HTHLUXR"/>
</dbReference>
<gene>
    <name evidence="8" type="ORF">SOJ16_002482</name>
</gene>
<evidence type="ECO:0000259" key="6">
    <source>
        <dbReference type="PROSITE" id="PS50043"/>
    </source>
</evidence>
<evidence type="ECO:0000256" key="2">
    <source>
        <dbReference type="ARBA" id="ARBA00023015"/>
    </source>
</evidence>
<dbReference type="Proteomes" id="UP001322744">
    <property type="component" value="Chromosome"/>
</dbReference>
<dbReference type="PANTHER" id="PTHR43214:SF40">
    <property type="entry name" value="TRANSCRIPTIONAL REGULATORY PROTEIN LNRK"/>
    <property type="match status" value="1"/>
</dbReference>
<dbReference type="PROSITE" id="PS50110">
    <property type="entry name" value="RESPONSE_REGULATORY"/>
    <property type="match status" value="1"/>
</dbReference>
<evidence type="ECO:0000313" key="8">
    <source>
        <dbReference type="EMBL" id="WPX08585.1"/>
    </source>
</evidence>
<keyword evidence="4" id="KW-0804">Transcription</keyword>
<dbReference type="InterPro" id="IPR000792">
    <property type="entry name" value="Tscrpt_reg_LuxR_C"/>
</dbReference>
<organism evidence="8 9">
    <name type="scientific">Anaerocellum danielii</name>
    <dbReference type="NCBI Taxonomy" id="1387557"/>
    <lineage>
        <taxon>Bacteria</taxon>
        <taxon>Bacillati</taxon>
        <taxon>Bacillota</taxon>
        <taxon>Bacillota incertae sedis</taxon>
        <taxon>Caldicellulosiruptorales</taxon>
        <taxon>Caldicellulosiruptoraceae</taxon>
        <taxon>Anaerocellum</taxon>
    </lineage>
</organism>
<dbReference type="InterPro" id="IPR001789">
    <property type="entry name" value="Sig_transdc_resp-reg_receiver"/>
</dbReference>
<keyword evidence="1 5" id="KW-0597">Phosphoprotein</keyword>
<dbReference type="Gene3D" id="3.40.50.2300">
    <property type="match status" value="1"/>
</dbReference>
<keyword evidence="2" id="KW-0805">Transcription regulation</keyword>
<protein>
    <submittedName>
        <fullName evidence="8">Response regulator transcription factor</fullName>
    </submittedName>
</protein>
<dbReference type="CDD" id="cd17535">
    <property type="entry name" value="REC_NarL-like"/>
    <property type="match status" value="1"/>
</dbReference>
<feature type="domain" description="Response regulatory" evidence="7">
    <location>
        <begin position="3"/>
        <end position="118"/>
    </location>
</feature>
<evidence type="ECO:0000256" key="5">
    <source>
        <dbReference type="PROSITE-ProRule" id="PRU00169"/>
    </source>
</evidence>
<dbReference type="InterPro" id="IPR058245">
    <property type="entry name" value="NreC/VraR/RcsB-like_REC"/>
</dbReference>
<feature type="domain" description="HTH luxR-type" evidence="6">
    <location>
        <begin position="143"/>
        <end position="208"/>
    </location>
</feature>
<evidence type="ECO:0000256" key="3">
    <source>
        <dbReference type="ARBA" id="ARBA00023125"/>
    </source>
</evidence>
<dbReference type="SMART" id="SM00448">
    <property type="entry name" value="REC"/>
    <property type="match status" value="1"/>
</dbReference>
<name>A0ABZ0U4D9_9FIRM</name>
<feature type="modified residue" description="4-aspartylphosphate" evidence="5">
    <location>
        <position position="53"/>
    </location>
</feature>
<evidence type="ECO:0000256" key="1">
    <source>
        <dbReference type="ARBA" id="ARBA00022553"/>
    </source>
</evidence>
<reference evidence="8 9" key="1">
    <citation type="submission" date="2023-12" db="EMBL/GenBank/DDBJ databases">
        <authorList>
            <person name="Manesh M.J.H."/>
            <person name="Bing R.G."/>
            <person name="Willard D.J."/>
            <person name="Kelly R.M."/>
        </authorList>
    </citation>
    <scope>NUCLEOTIDE SEQUENCE [LARGE SCALE GENOMIC DNA]</scope>
    <source>
        <strain evidence="8 9">DSM 8977</strain>
    </source>
</reference>
<evidence type="ECO:0000259" key="7">
    <source>
        <dbReference type="PROSITE" id="PS50110"/>
    </source>
</evidence>
<keyword evidence="9" id="KW-1185">Reference proteome</keyword>
<dbReference type="InterPro" id="IPR016032">
    <property type="entry name" value="Sig_transdc_resp-reg_C-effctor"/>
</dbReference>
<dbReference type="SMART" id="SM00421">
    <property type="entry name" value="HTH_LUXR"/>
    <property type="match status" value="1"/>
</dbReference>
<dbReference type="PANTHER" id="PTHR43214">
    <property type="entry name" value="TWO-COMPONENT RESPONSE REGULATOR"/>
    <property type="match status" value="1"/>
</dbReference>
<evidence type="ECO:0000313" key="9">
    <source>
        <dbReference type="Proteomes" id="UP001322744"/>
    </source>
</evidence>
<evidence type="ECO:0000256" key="4">
    <source>
        <dbReference type="ARBA" id="ARBA00023163"/>
    </source>
</evidence>
<dbReference type="PROSITE" id="PS50043">
    <property type="entry name" value="HTH_LUXR_2"/>
    <property type="match status" value="1"/>
</dbReference>
<keyword evidence="3" id="KW-0238">DNA-binding</keyword>